<dbReference type="Proteomes" id="UP000011014">
    <property type="component" value="Unassembled WGS sequence"/>
</dbReference>
<protein>
    <recommendedName>
        <fullName evidence="1">SUEL-type lectin domain-containing protein</fullName>
    </recommendedName>
</protein>
<dbReference type="Pfam" id="PF02140">
    <property type="entry name" value="SUEL_Lectin"/>
    <property type="match status" value="1"/>
</dbReference>
<dbReference type="GO" id="GO:0030246">
    <property type="term" value="F:carbohydrate binding"/>
    <property type="evidence" value="ECO:0007669"/>
    <property type="project" value="InterPro"/>
</dbReference>
<dbReference type="Gene3D" id="2.60.120.740">
    <property type="match status" value="1"/>
</dbReference>
<dbReference type="PROSITE" id="PS50228">
    <property type="entry name" value="SUEL_LECTIN"/>
    <property type="match status" value="1"/>
</dbReference>
<dbReference type="AlphaFoldDB" id="E4YJG1"/>
<dbReference type="EMBL" id="FN654655">
    <property type="protein sequence ID" value="CBY35622.1"/>
    <property type="molecule type" value="Genomic_DNA"/>
</dbReference>
<accession>E4YJG1</accession>
<dbReference type="InterPro" id="IPR000922">
    <property type="entry name" value="Lectin_gal-bd_dom"/>
</dbReference>
<organism evidence="2">
    <name type="scientific">Oikopleura dioica</name>
    <name type="common">Tunicate</name>
    <dbReference type="NCBI Taxonomy" id="34765"/>
    <lineage>
        <taxon>Eukaryota</taxon>
        <taxon>Metazoa</taxon>
        <taxon>Chordata</taxon>
        <taxon>Tunicata</taxon>
        <taxon>Appendicularia</taxon>
        <taxon>Copelata</taxon>
        <taxon>Oikopleuridae</taxon>
        <taxon>Oikopleura</taxon>
    </lineage>
</organism>
<dbReference type="PANTHER" id="PTHR46780">
    <property type="entry name" value="PROTEIN EVA-1"/>
    <property type="match status" value="1"/>
</dbReference>
<proteinExistence type="predicted"/>
<name>E4YJG1_OIKDI</name>
<dbReference type="CDD" id="cd22827">
    <property type="entry name" value="Gal_Rha_Lectin_SUL-I-like"/>
    <property type="match status" value="1"/>
</dbReference>
<evidence type="ECO:0000259" key="1">
    <source>
        <dbReference type="PROSITE" id="PS50228"/>
    </source>
</evidence>
<dbReference type="InterPro" id="IPR043159">
    <property type="entry name" value="Lectin_gal-bd_sf"/>
</dbReference>
<feature type="domain" description="SUEL-type lectin" evidence="1">
    <location>
        <begin position="78"/>
        <end position="162"/>
    </location>
</feature>
<reference evidence="2" key="1">
    <citation type="journal article" date="2010" name="Science">
        <title>Plasticity of animal genome architecture unmasked by rapid evolution of a pelagic tunicate.</title>
        <authorList>
            <person name="Denoeud F."/>
            <person name="Henriet S."/>
            <person name="Mungpakdee S."/>
            <person name="Aury J.M."/>
            <person name="Da Silva C."/>
            <person name="Brinkmann H."/>
            <person name="Mikhaleva J."/>
            <person name="Olsen L.C."/>
            <person name="Jubin C."/>
            <person name="Canestro C."/>
            <person name="Bouquet J.M."/>
            <person name="Danks G."/>
            <person name="Poulain J."/>
            <person name="Campsteijn C."/>
            <person name="Adamski M."/>
            <person name="Cross I."/>
            <person name="Yadetie F."/>
            <person name="Muffato M."/>
            <person name="Louis A."/>
            <person name="Butcher S."/>
            <person name="Tsagkogeorga G."/>
            <person name="Konrad A."/>
            <person name="Singh S."/>
            <person name="Jensen M.F."/>
            <person name="Cong E.H."/>
            <person name="Eikeseth-Otteraa H."/>
            <person name="Noel B."/>
            <person name="Anthouard V."/>
            <person name="Porcel B.M."/>
            <person name="Kachouri-Lafond R."/>
            <person name="Nishino A."/>
            <person name="Ugolini M."/>
            <person name="Chourrout P."/>
            <person name="Nishida H."/>
            <person name="Aasland R."/>
            <person name="Huzurbazar S."/>
            <person name="Westhof E."/>
            <person name="Delsuc F."/>
            <person name="Lehrach H."/>
            <person name="Reinhardt R."/>
            <person name="Weissenbach J."/>
            <person name="Roy S.W."/>
            <person name="Artiguenave F."/>
            <person name="Postlethwait J.H."/>
            <person name="Manak J.R."/>
            <person name="Thompson E.M."/>
            <person name="Jaillon O."/>
            <person name="Du Pasquier L."/>
            <person name="Boudinot P."/>
            <person name="Liberles D.A."/>
            <person name="Volff J.N."/>
            <person name="Philippe H."/>
            <person name="Lenhard B."/>
            <person name="Roest Crollius H."/>
            <person name="Wincker P."/>
            <person name="Chourrout D."/>
        </authorList>
    </citation>
    <scope>NUCLEOTIDE SEQUENCE [LARGE SCALE GENOMIC DNA]</scope>
</reference>
<sequence>MKLFNIVLATASAMGMGKLNPQAMGKLNPDDHEMGLVVPESQATGLIVPEILVPEDQPAIKIAHSCEWDYQGENNRLINCEADEALDILDAWYGRENSSTCNVARGGGILYNAPGACRRDAKAVIEGRCNGQRACALAFGNSFVGDPCVGTTKYLEVYYRCVKIAVPQQAPEIHIDEPKKMM</sequence>
<evidence type="ECO:0000313" key="2">
    <source>
        <dbReference type="EMBL" id="CBY35622.1"/>
    </source>
</evidence>
<gene>
    <name evidence="2" type="ORF">GSOID_T00027450001</name>
</gene>